<dbReference type="AlphaFoldDB" id="A0A8J4EQ95"/>
<reference evidence="3" key="1">
    <citation type="journal article" date="2021" name="Int. J. Syst. Evol. Microbiol.">
        <title>Actinocatenispora comari sp. nov., an endophytic actinomycete isolated from aerial parts of Comarum salesowianum.</title>
        <authorList>
            <person name="Oyunbileg N."/>
            <person name="Iizaka Y."/>
            <person name="Hamada M."/>
            <person name="Davaapurev B.O."/>
            <person name="Fukumoto A."/>
            <person name="Tsetseg B."/>
            <person name="Kato F."/>
            <person name="Tamura T."/>
            <person name="Batkhuu J."/>
            <person name="Anzai Y."/>
        </authorList>
    </citation>
    <scope>NUCLEOTIDE SEQUENCE [LARGE SCALE GENOMIC DNA]</scope>
    <source>
        <strain evidence="3">NUM-2625</strain>
    </source>
</reference>
<accession>A0A8J4EQ95</accession>
<dbReference type="RefSeq" id="WP_207127241.1">
    <property type="nucleotide sequence ID" value="NZ_BOPO01000096.1"/>
</dbReference>
<evidence type="ECO:0000256" key="1">
    <source>
        <dbReference type="SAM" id="MobiDB-lite"/>
    </source>
</evidence>
<feature type="compositionally biased region" description="Basic and acidic residues" evidence="1">
    <location>
        <begin position="25"/>
        <end position="41"/>
    </location>
</feature>
<organism evidence="2 3">
    <name type="scientific">Actinocatenispora comari</name>
    <dbReference type="NCBI Taxonomy" id="2807577"/>
    <lineage>
        <taxon>Bacteria</taxon>
        <taxon>Bacillati</taxon>
        <taxon>Actinomycetota</taxon>
        <taxon>Actinomycetes</taxon>
        <taxon>Micromonosporales</taxon>
        <taxon>Micromonosporaceae</taxon>
        <taxon>Actinocatenispora</taxon>
    </lineage>
</organism>
<keyword evidence="3" id="KW-1185">Reference proteome</keyword>
<feature type="region of interest" description="Disordered" evidence="1">
    <location>
        <begin position="25"/>
        <end position="47"/>
    </location>
</feature>
<evidence type="ECO:0000313" key="3">
    <source>
        <dbReference type="Proteomes" id="UP000614996"/>
    </source>
</evidence>
<protein>
    <submittedName>
        <fullName evidence="2">Uncharacterized protein</fullName>
    </submittedName>
</protein>
<proteinExistence type="predicted"/>
<evidence type="ECO:0000313" key="2">
    <source>
        <dbReference type="EMBL" id="GIL29574.1"/>
    </source>
</evidence>
<dbReference type="EMBL" id="BOPO01000096">
    <property type="protein sequence ID" value="GIL29574.1"/>
    <property type="molecule type" value="Genomic_DNA"/>
</dbReference>
<gene>
    <name evidence="2" type="ORF">NUM_48280</name>
</gene>
<dbReference type="Proteomes" id="UP000614996">
    <property type="component" value="Unassembled WGS sequence"/>
</dbReference>
<name>A0A8J4EQ95_9ACTN</name>
<sequence length="47" mass="5265">MHALLFIVVFALALGAAQLLGWTRDSRDSKDWHAPEEAPDRRHSHAA</sequence>
<comment type="caution">
    <text evidence="2">The sequence shown here is derived from an EMBL/GenBank/DDBJ whole genome shotgun (WGS) entry which is preliminary data.</text>
</comment>